<dbReference type="PRINTS" id="PR00786">
    <property type="entry name" value="NEPRILYSIN"/>
</dbReference>
<dbReference type="Pfam" id="PF05649">
    <property type="entry name" value="Peptidase_M13_N"/>
    <property type="match status" value="1"/>
</dbReference>
<feature type="domain" description="Peptidase M13 N-terminal" evidence="11">
    <location>
        <begin position="118"/>
        <end position="504"/>
    </location>
</feature>
<dbReference type="CDD" id="cd08662">
    <property type="entry name" value="M13"/>
    <property type="match status" value="1"/>
</dbReference>
<accession>A0A9N9XN64</accession>
<keyword evidence="4" id="KW-0645">Protease</keyword>
<name>A0A9N9XN64_PHYSR</name>
<evidence type="ECO:0000259" key="10">
    <source>
        <dbReference type="Pfam" id="PF01431"/>
    </source>
</evidence>
<dbReference type="AlphaFoldDB" id="A0A9N9XN64"/>
<dbReference type="InterPro" id="IPR000718">
    <property type="entry name" value="Peptidase_M13"/>
</dbReference>
<evidence type="ECO:0000256" key="8">
    <source>
        <dbReference type="ARBA" id="ARBA00023049"/>
    </source>
</evidence>
<dbReference type="Pfam" id="PF01431">
    <property type="entry name" value="Peptidase_M13"/>
    <property type="match status" value="1"/>
</dbReference>
<dbReference type="InterPro" id="IPR024079">
    <property type="entry name" value="MetalloPept_cat_dom_sf"/>
</dbReference>
<keyword evidence="13" id="KW-1185">Reference proteome</keyword>
<dbReference type="PANTHER" id="PTHR11733:SF241">
    <property type="entry name" value="GH26575P-RELATED"/>
    <property type="match status" value="1"/>
</dbReference>
<dbReference type="Proteomes" id="UP001153712">
    <property type="component" value="Chromosome 2"/>
</dbReference>
<evidence type="ECO:0008006" key="14">
    <source>
        <dbReference type="Google" id="ProtNLM"/>
    </source>
</evidence>
<dbReference type="OrthoDB" id="6475849at2759"/>
<dbReference type="GO" id="GO:0005886">
    <property type="term" value="C:plasma membrane"/>
    <property type="evidence" value="ECO:0007669"/>
    <property type="project" value="UniProtKB-SubCell"/>
</dbReference>
<feature type="domain" description="Peptidase M13 C-terminal" evidence="10">
    <location>
        <begin position="563"/>
        <end position="768"/>
    </location>
</feature>
<evidence type="ECO:0000256" key="6">
    <source>
        <dbReference type="ARBA" id="ARBA00022801"/>
    </source>
</evidence>
<keyword evidence="9" id="KW-0812">Transmembrane</keyword>
<keyword evidence="9" id="KW-0472">Membrane</keyword>
<evidence type="ECO:0000256" key="9">
    <source>
        <dbReference type="SAM" id="Phobius"/>
    </source>
</evidence>
<keyword evidence="6" id="KW-0378">Hydrolase</keyword>
<evidence type="ECO:0000256" key="4">
    <source>
        <dbReference type="ARBA" id="ARBA00022670"/>
    </source>
</evidence>
<dbReference type="Gene3D" id="1.10.1380.10">
    <property type="entry name" value="Neutral endopeptidase , domain2"/>
    <property type="match status" value="1"/>
</dbReference>
<reference evidence="12" key="1">
    <citation type="submission" date="2022-01" db="EMBL/GenBank/DDBJ databases">
        <authorList>
            <person name="King R."/>
        </authorList>
    </citation>
    <scope>NUCLEOTIDE SEQUENCE</scope>
</reference>
<dbReference type="Gene3D" id="3.40.390.10">
    <property type="entry name" value="Collagenase (Catalytic Domain)"/>
    <property type="match status" value="1"/>
</dbReference>
<evidence type="ECO:0000256" key="7">
    <source>
        <dbReference type="ARBA" id="ARBA00022833"/>
    </source>
</evidence>
<sequence>MSTNSMKQTVWQEASTNNGIVNSRYQVPEKPNSLNAMVEISGAGTKTVVVPKSRPDKERFLVILIVALLLFCAMLMIMAFTRRNQPCATVKRKTVCLTEECVRTASSLLAAMDRNADPCVDFFQYACGTWNKVHLIPEDRSSISTFEVMSDQLQIVLKGLLQEPINMRDNDATRKVKNFYNSCMDLPNISKIGDGPIREVLKQLGGWPVIKQNWQVPTFSVESLIGLIRGYYNEGFLIEQWVGPDDKNSSVNIIQIDQSALALPGRDYYLKPSIKGELQAYHKYMTNIAILLGANSSVAGAELQKVVDFELQLANASLPEQDRHDTSAIYKKISIKELAKKVPQINWLEYFRAIFDITINDDEQIVAYGLSYFVELGKLLSVTDRRTIHNYVLWRLVMSLSNNLVDDYQKERVEFRKILQGVLSERHRWTQCVEWTNKKMGMAVGALYIRNNFNRDSRETALEMIHTIREAFNELLAENQWMDDETRKVAKEKADAMNQRIGYPKLITNKEALCKEYESLNVTKHEFMLNVLNVLKFEAKQNLEKLRTEVDKEKWSTEPAVVNAFYNPNKNDIVFPAGIFQPLFYSQHFPKSLNYGGIGVVIGHEITHGFDDKGRQFDKHGNMMQWWNNATIKAFRERTQCIIDQYSRYKLDEVGMYVNGRMTQGENMADNGGLKQSFRAYKKWVAQHGEEFDLPGLNLTHDQLFFLNYAQIWCGTMNQEDALTKIRTSVHSPGPIRVSGPLSNSKDFAKAYNCPIGTPMNPKEKCNVW</sequence>
<keyword evidence="9" id="KW-1133">Transmembrane helix</keyword>
<feature type="transmembrane region" description="Helical" evidence="9">
    <location>
        <begin position="60"/>
        <end position="80"/>
    </location>
</feature>
<keyword evidence="5" id="KW-0479">Metal-binding</keyword>
<gene>
    <name evidence="12" type="ORF">PHYEVI_LOCUS4822</name>
</gene>
<dbReference type="InterPro" id="IPR018497">
    <property type="entry name" value="Peptidase_M13_C"/>
</dbReference>
<comment type="similarity">
    <text evidence="3">Belongs to the peptidase M13 family.</text>
</comment>
<dbReference type="PANTHER" id="PTHR11733">
    <property type="entry name" value="ZINC METALLOPROTEASE FAMILY M13 NEPRILYSIN-RELATED"/>
    <property type="match status" value="1"/>
</dbReference>
<evidence type="ECO:0000256" key="3">
    <source>
        <dbReference type="ARBA" id="ARBA00007357"/>
    </source>
</evidence>
<evidence type="ECO:0000259" key="11">
    <source>
        <dbReference type="Pfam" id="PF05649"/>
    </source>
</evidence>
<organism evidence="12 13">
    <name type="scientific">Phyllotreta striolata</name>
    <name type="common">Striped flea beetle</name>
    <name type="synonym">Crioceris striolata</name>
    <dbReference type="NCBI Taxonomy" id="444603"/>
    <lineage>
        <taxon>Eukaryota</taxon>
        <taxon>Metazoa</taxon>
        <taxon>Ecdysozoa</taxon>
        <taxon>Arthropoda</taxon>
        <taxon>Hexapoda</taxon>
        <taxon>Insecta</taxon>
        <taxon>Pterygota</taxon>
        <taxon>Neoptera</taxon>
        <taxon>Endopterygota</taxon>
        <taxon>Coleoptera</taxon>
        <taxon>Polyphaga</taxon>
        <taxon>Cucujiformia</taxon>
        <taxon>Chrysomeloidea</taxon>
        <taxon>Chrysomelidae</taxon>
        <taxon>Galerucinae</taxon>
        <taxon>Alticini</taxon>
        <taxon>Phyllotreta</taxon>
    </lineage>
</organism>
<evidence type="ECO:0000256" key="2">
    <source>
        <dbReference type="ARBA" id="ARBA00004401"/>
    </source>
</evidence>
<dbReference type="InterPro" id="IPR042089">
    <property type="entry name" value="Peptidase_M13_dom_2"/>
</dbReference>
<dbReference type="InterPro" id="IPR008753">
    <property type="entry name" value="Peptidase_M13_N"/>
</dbReference>
<dbReference type="GO" id="GO:0046872">
    <property type="term" value="F:metal ion binding"/>
    <property type="evidence" value="ECO:0007669"/>
    <property type="project" value="UniProtKB-KW"/>
</dbReference>
<dbReference type="EMBL" id="OU900095">
    <property type="protein sequence ID" value="CAG9858433.1"/>
    <property type="molecule type" value="Genomic_DNA"/>
</dbReference>
<dbReference type="GO" id="GO:0004222">
    <property type="term" value="F:metalloendopeptidase activity"/>
    <property type="evidence" value="ECO:0007669"/>
    <property type="project" value="InterPro"/>
</dbReference>
<dbReference type="PROSITE" id="PS51885">
    <property type="entry name" value="NEPRILYSIN"/>
    <property type="match status" value="1"/>
</dbReference>
<dbReference type="GO" id="GO:0016485">
    <property type="term" value="P:protein processing"/>
    <property type="evidence" value="ECO:0007669"/>
    <property type="project" value="TreeGrafter"/>
</dbReference>
<keyword evidence="7" id="KW-0862">Zinc</keyword>
<evidence type="ECO:0000256" key="5">
    <source>
        <dbReference type="ARBA" id="ARBA00022723"/>
    </source>
</evidence>
<keyword evidence="8" id="KW-0482">Metalloprotease</keyword>
<comment type="subcellular location">
    <subcellularLocation>
        <location evidence="2">Cell membrane</location>
        <topology evidence="2">Single-pass type II membrane protein</topology>
    </subcellularLocation>
</comment>
<proteinExistence type="inferred from homology"/>
<evidence type="ECO:0000313" key="13">
    <source>
        <dbReference type="Proteomes" id="UP001153712"/>
    </source>
</evidence>
<comment type="cofactor">
    <cofactor evidence="1">
        <name>Zn(2+)</name>
        <dbReference type="ChEBI" id="CHEBI:29105"/>
    </cofactor>
</comment>
<dbReference type="SUPFAM" id="SSF55486">
    <property type="entry name" value="Metalloproteases ('zincins'), catalytic domain"/>
    <property type="match status" value="1"/>
</dbReference>
<evidence type="ECO:0000256" key="1">
    <source>
        <dbReference type="ARBA" id="ARBA00001947"/>
    </source>
</evidence>
<protein>
    <recommendedName>
        <fullName evidence="14">Neprilysin 1</fullName>
    </recommendedName>
</protein>
<evidence type="ECO:0000313" key="12">
    <source>
        <dbReference type="EMBL" id="CAG9858433.1"/>
    </source>
</evidence>